<dbReference type="InterPro" id="IPR013924">
    <property type="entry name" value="RNase_H2_suC"/>
</dbReference>
<organism evidence="2 3">
    <name type="scientific">Aureobasidium pullulans</name>
    <name type="common">Black yeast</name>
    <name type="synonym">Pullularia pullulans</name>
    <dbReference type="NCBI Taxonomy" id="5580"/>
    <lineage>
        <taxon>Eukaryota</taxon>
        <taxon>Fungi</taxon>
        <taxon>Dikarya</taxon>
        <taxon>Ascomycota</taxon>
        <taxon>Pezizomycotina</taxon>
        <taxon>Dothideomycetes</taxon>
        <taxon>Dothideomycetidae</taxon>
        <taxon>Dothideales</taxon>
        <taxon>Saccotheciaceae</taxon>
        <taxon>Aureobasidium</taxon>
    </lineage>
</organism>
<dbReference type="Pfam" id="PF08615">
    <property type="entry name" value="RNase_H2_suC"/>
    <property type="match status" value="1"/>
</dbReference>
<feature type="compositionally biased region" description="Low complexity" evidence="1">
    <location>
        <begin position="74"/>
        <end position="89"/>
    </location>
</feature>
<name>A0A4S9BSU4_AURPU</name>
<protein>
    <submittedName>
        <fullName evidence="2">Ribonuclease H1 small subunit</fullName>
    </submittedName>
</protein>
<dbReference type="GO" id="GO:0006401">
    <property type="term" value="P:RNA catabolic process"/>
    <property type="evidence" value="ECO:0007669"/>
    <property type="project" value="InterPro"/>
</dbReference>
<feature type="region of interest" description="Disordered" evidence="1">
    <location>
        <begin position="73"/>
        <end position="104"/>
    </location>
</feature>
<comment type="caution">
    <text evidence="2">The sequence shown here is derived from an EMBL/GenBank/DDBJ whole genome shotgun (WGS) entry which is preliminary data.</text>
</comment>
<evidence type="ECO:0000313" key="2">
    <source>
        <dbReference type="EMBL" id="THW96815.1"/>
    </source>
</evidence>
<dbReference type="Gene3D" id="2.40.128.680">
    <property type="match status" value="1"/>
</dbReference>
<evidence type="ECO:0000313" key="3">
    <source>
        <dbReference type="Proteomes" id="UP000304928"/>
    </source>
</evidence>
<dbReference type="PANTHER" id="PTHR47204">
    <property type="entry name" value="OS02G0168900 PROTEIN"/>
    <property type="match status" value="1"/>
</dbReference>
<dbReference type="Proteomes" id="UP000304928">
    <property type="component" value="Unassembled WGS sequence"/>
</dbReference>
<sequence>MLAIKKSEKSTSCVANVLPCRIQHNGPVNATTRHWTPESSSDGQTNTACFRGRKLNGKTVNLPEGYRGAILQKTNTTLPPTITPSTSTSLEDEEDASSSLSSTPETKILQEVATFDKIVVWGHEVQPDGQEDVYVRGVSEWIGLATAMNSFDD</sequence>
<gene>
    <name evidence="2" type="ORF">D6D15_00785</name>
</gene>
<dbReference type="GO" id="GO:0032299">
    <property type="term" value="C:ribonuclease H2 complex"/>
    <property type="evidence" value="ECO:0007669"/>
    <property type="project" value="InterPro"/>
</dbReference>
<evidence type="ECO:0000256" key="1">
    <source>
        <dbReference type="SAM" id="MobiDB-lite"/>
    </source>
</evidence>
<dbReference type="PANTHER" id="PTHR47204:SF1">
    <property type="entry name" value="RIBONUCLEASE H2 SUBUNIT C"/>
    <property type="match status" value="1"/>
</dbReference>
<dbReference type="AlphaFoldDB" id="A0A4S9BSU4"/>
<dbReference type="CDD" id="cd09271">
    <property type="entry name" value="RNase_H2-C"/>
    <property type="match status" value="1"/>
</dbReference>
<reference evidence="2 3" key="1">
    <citation type="submission" date="2018-10" db="EMBL/GenBank/DDBJ databases">
        <title>Fifty Aureobasidium pullulans genomes reveal a recombining polyextremotolerant generalist.</title>
        <authorList>
            <person name="Gostincar C."/>
            <person name="Turk M."/>
            <person name="Zajc J."/>
            <person name="Gunde-Cimerman N."/>
        </authorList>
    </citation>
    <scope>NUCLEOTIDE SEQUENCE [LARGE SCALE GENOMIC DNA]</scope>
    <source>
        <strain evidence="2 3">EXF-10507</strain>
    </source>
</reference>
<accession>A0A4S9BSU4</accession>
<dbReference type="EMBL" id="QZAR01000006">
    <property type="protein sequence ID" value="THW96815.1"/>
    <property type="molecule type" value="Genomic_DNA"/>
</dbReference>
<proteinExistence type="predicted"/>